<reference evidence="1 2" key="1">
    <citation type="submission" date="2024-02" db="EMBL/GenBank/DDBJ databases">
        <authorList>
            <person name="Chen Y."/>
            <person name="Shah S."/>
            <person name="Dougan E. K."/>
            <person name="Thang M."/>
            <person name="Chan C."/>
        </authorList>
    </citation>
    <scope>NUCLEOTIDE SEQUENCE [LARGE SCALE GENOMIC DNA]</scope>
</reference>
<feature type="non-terminal residue" evidence="1">
    <location>
        <position position="60"/>
    </location>
</feature>
<feature type="non-terminal residue" evidence="1">
    <location>
        <position position="1"/>
    </location>
</feature>
<gene>
    <name evidence="1" type="ORF">SCF082_LOCUS52240</name>
</gene>
<name>A0ABP0SK12_9DINO</name>
<organism evidence="1 2">
    <name type="scientific">Durusdinium trenchii</name>
    <dbReference type="NCBI Taxonomy" id="1381693"/>
    <lineage>
        <taxon>Eukaryota</taxon>
        <taxon>Sar</taxon>
        <taxon>Alveolata</taxon>
        <taxon>Dinophyceae</taxon>
        <taxon>Suessiales</taxon>
        <taxon>Symbiodiniaceae</taxon>
        <taxon>Durusdinium</taxon>
    </lineage>
</organism>
<sequence>VKPWKLYKTFNTIGALLTVGFATLSAVSLQPLMCYHHPNGKSSLVKYTGTFCGDHEQIIM</sequence>
<proteinExistence type="predicted"/>
<dbReference type="Proteomes" id="UP001642464">
    <property type="component" value="Unassembled WGS sequence"/>
</dbReference>
<evidence type="ECO:0000313" key="2">
    <source>
        <dbReference type="Proteomes" id="UP001642464"/>
    </source>
</evidence>
<evidence type="ECO:0000313" key="1">
    <source>
        <dbReference type="EMBL" id="CAK9112694.1"/>
    </source>
</evidence>
<keyword evidence="2" id="KW-1185">Reference proteome</keyword>
<accession>A0ABP0SK12</accession>
<protein>
    <submittedName>
        <fullName evidence="1">Ephrin_rec_like domain-containing protein</fullName>
    </submittedName>
</protein>
<dbReference type="EMBL" id="CAXAMM010044017">
    <property type="protein sequence ID" value="CAK9112694.1"/>
    <property type="molecule type" value="Genomic_DNA"/>
</dbReference>
<comment type="caution">
    <text evidence="1">The sequence shown here is derived from an EMBL/GenBank/DDBJ whole genome shotgun (WGS) entry which is preliminary data.</text>
</comment>